<organism evidence="1 2">
    <name type="scientific">Streptomyces phage Daudau</name>
    <dbReference type="NCBI Taxonomy" id="2041206"/>
    <lineage>
        <taxon>Viruses</taxon>
        <taxon>Duplodnaviria</taxon>
        <taxon>Heunggongvirae</taxon>
        <taxon>Uroviricota</taxon>
        <taxon>Caudoviricetes</taxon>
        <taxon>Arquatrovirinae</taxon>
        <taxon>Caelumvirus</taxon>
        <taxon>Caelumvirus daudau</taxon>
    </lineage>
</organism>
<dbReference type="Proteomes" id="UP000229313">
    <property type="component" value="Segment"/>
</dbReference>
<dbReference type="GO" id="GO:0004519">
    <property type="term" value="F:endonuclease activity"/>
    <property type="evidence" value="ECO:0007669"/>
    <property type="project" value="UniProtKB-KW"/>
</dbReference>
<proteinExistence type="predicted"/>
<name>A0A291LH92_9CAUD</name>
<keyword evidence="1" id="KW-0540">Nuclease</keyword>
<accession>A0A291LH92</accession>
<dbReference type="EMBL" id="MF766045">
    <property type="protein sequence ID" value="ATI18766.1"/>
    <property type="molecule type" value="Genomic_DNA"/>
</dbReference>
<reference evidence="2" key="1">
    <citation type="submission" date="2017-08" db="EMBL/GenBank/DDBJ databases">
        <authorList>
            <person name="de Groot N.N."/>
        </authorList>
    </citation>
    <scope>NUCLEOTIDE SEQUENCE [LARGE SCALE GENOMIC DNA]</scope>
</reference>
<sequence length="155" mass="17485">MKCSVTNSKGEQCKNDAPGGGICSTHSYRFRRYGDVQADRPIRKYTPRQTGSVERYPGDTDVERFWARVLEDDDHWLWAGSFNKNGEGVETDQGQLQFEGFNQSARRVAYILTHGPIPDEVRIVHTCTTWSCVKHTEAVNPDGTAWVRHLEGVAA</sequence>
<keyword evidence="2" id="KW-1185">Reference proteome</keyword>
<protein>
    <submittedName>
        <fullName evidence="1">HNH endonuclease</fullName>
    </submittedName>
</protein>
<evidence type="ECO:0000313" key="2">
    <source>
        <dbReference type="Proteomes" id="UP000229313"/>
    </source>
</evidence>
<keyword evidence="1" id="KW-0255">Endonuclease</keyword>
<dbReference type="InterPro" id="IPR044925">
    <property type="entry name" value="His-Me_finger_sf"/>
</dbReference>
<evidence type="ECO:0000313" key="1">
    <source>
        <dbReference type="EMBL" id="ATI18766.1"/>
    </source>
</evidence>
<dbReference type="SUPFAM" id="SSF54060">
    <property type="entry name" value="His-Me finger endonucleases"/>
    <property type="match status" value="1"/>
</dbReference>
<keyword evidence="1" id="KW-0378">Hydrolase</keyword>
<gene>
    <name evidence="1" type="ORF">SEA_DAUDAU_65</name>
</gene>